<dbReference type="SUPFAM" id="SSF49785">
    <property type="entry name" value="Galactose-binding domain-like"/>
    <property type="match status" value="1"/>
</dbReference>
<comment type="caution">
    <text evidence="4">The sequence shown here is derived from an EMBL/GenBank/DDBJ whole genome shotgun (WGS) entry which is preliminary data.</text>
</comment>
<dbReference type="EMBL" id="JBDJAW010000037">
    <property type="protein sequence ID" value="MEN3539755.1"/>
    <property type="molecule type" value="Genomic_DNA"/>
</dbReference>
<feature type="region of interest" description="Disordered" evidence="1">
    <location>
        <begin position="1"/>
        <end position="20"/>
    </location>
</feature>
<proteinExistence type="predicted"/>
<keyword evidence="2" id="KW-0812">Transmembrane</keyword>
<evidence type="ECO:0000256" key="1">
    <source>
        <dbReference type="SAM" id="MobiDB-lite"/>
    </source>
</evidence>
<evidence type="ECO:0000256" key="2">
    <source>
        <dbReference type="SAM" id="Phobius"/>
    </source>
</evidence>
<gene>
    <name evidence="4" type="ORF">AAH991_31925</name>
</gene>
<dbReference type="InterPro" id="IPR038637">
    <property type="entry name" value="NPCBM_sf"/>
</dbReference>
<keyword evidence="5" id="KW-1185">Reference proteome</keyword>
<dbReference type="InterPro" id="IPR008979">
    <property type="entry name" value="Galactose-bd-like_sf"/>
</dbReference>
<dbReference type="Gene3D" id="2.60.120.1060">
    <property type="entry name" value="NPCBM/NEW2 domain"/>
    <property type="match status" value="1"/>
</dbReference>
<dbReference type="InterPro" id="IPR013222">
    <property type="entry name" value="Glyco_hyd_98_carb-bd"/>
</dbReference>
<evidence type="ECO:0000313" key="4">
    <source>
        <dbReference type="EMBL" id="MEN3539755.1"/>
    </source>
</evidence>
<feature type="domain" description="Glycosyl hydrolase family 98 putative carbohydrate-binding module" evidence="3">
    <location>
        <begin position="154"/>
        <end position="227"/>
    </location>
</feature>
<evidence type="ECO:0000259" key="3">
    <source>
        <dbReference type="Pfam" id="PF08305"/>
    </source>
</evidence>
<reference evidence="4 5" key="1">
    <citation type="submission" date="2024-05" db="EMBL/GenBank/DDBJ databases">
        <title>Microbispora sp.ZYX-F-249.</title>
        <authorList>
            <person name="Xie H."/>
        </authorList>
    </citation>
    <scope>NUCLEOTIDE SEQUENCE [LARGE SCALE GENOMIC DNA]</scope>
    <source>
        <strain evidence="4 5">ZYX-F-249</strain>
    </source>
</reference>
<keyword evidence="2" id="KW-0472">Membrane</keyword>
<accession>A0ABV0AWV0</accession>
<evidence type="ECO:0000313" key="5">
    <source>
        <dbReference type="Proteomes" id="UP001447516"/>
    </source>
</evidence>
<feature type="transmembrane region" description="Helical" evidence="2">
    <location>
        <begin position="25"/>
        <end position="50"/>
    </location>
</feature>
<dbReference type="Proteomes" id="UP001447516">
    <property type="component" value="Unassembled WGS sequence"/>
</dbReference>
<protein>
    <submittedName>
        <fullName evidence="4">NPCBM/NEW2 domain-containing protein</fullName>
    </submittedName>
</protein>
<organism evidence="4 5">
    <name type="scientific">Microbispora maris</name>
    <dbReference type="NCBI Taxonomy" id="3144104"/>
    <lineage>
        <taxon>Bacteria</taxon>
        <taxon>Bacillati</taxon>
        <taxon>Actinomycetota</taxon>
        <taxon>Actinomycetes</taxon>
        <taxon>Streptosporangiales</taxon>
        <taxon>Streptosporangiaceae</taxon>
        <taxon>Microbispora</taxon>
    </lineage>
</organism>
<sequence length="246" mass="25548">MSAPAKPRRTADDEGKEERKNARRIAVITGIWACVGTLITAASAVTVAVINAPEAVRNVVGENIAVTHTATATATVTATVTATATAGAGATPTPADSGTTTHLTRGDAVGVAGCRTPDGYGNDWGDHSVAVAGSDEQLTAVTCRVNAVGAVTGHLDYVVPQNATTFTARVGIDRVSPNTSAQVRFSVLDLGDHVLAQQVATYTNAPEITVPVSGIQRIRLRMTVLKSSEVTSANYFRVAWMNASYR</sequence>
<dbReference type="Pfam" id="PF08305">
    <property type="entry name" value="NPCBM"/>
    <property type="match status" value="1"/>
</dbReference>
<keyword evidence="2" id="KW-1133">Transmembrane helix</keyword>
<feature type="compositionally biased region" description="Basic and acidic residues" evidence="1">
    <location>
        <begin position="9"/>
        <end position="20"/>
    </location>
</feature>
<name>A0ABV0AWV0_9ACTN</name>